<dbReference type="EMBL" id="VDMD01000008">
    <property type="protein sequence ID" value="TRM64034.1"/>
    <property type="molecule type" value="Genomic_DNA"/>
</dbReference>
<reference evidence="2 3" key="1">
    <citation type="journal article" date="2019" name="New Phytol.">
        <title>Comparative genomics reveals unique wood-decay strategies and fruiting body development in the Schizophyllaceae.</title>
        <authorList>
            <person name="Almasi E."/>
            <person name="Sahu N."/>
            <person name="Krizsan K."/>
            <person name="Balint B."/>
            <person name="Kovacs G.M."/>
            <person name="Kiss B."/>
            <person name="Cseklye J."/>
            <person name="Drula E."/>
            <person name="Henrissat B."/>
            <person name="Nagy I."/>
            <person name="Chovatia M."/>
            <person name="Adam C."/>
            <person name="LaButti K."/>
            <person name="Lipzen A."/>
            <person name="Riley R."/>
            <person name="Grigoriev I.V."/>
            <person name="Nagy L.G."/>
        </authorList>
    </citation>
    <scope>NUCLEOTIDE SEQUENCE [LARGE SCALE GENOMIC DNA]</scope>
    <source>
        <strain evidence="2 3">NL-1724</strain>
    </source>
</reference>
<dbReference type="InterPro" id="IPR011009">
    <property type="entry name" value="Kinase-like_dom_sf"/>
</dbReference>
<evidence type="ECO:0000259" key="1">
    <source>
        <dbReference type="Pfam" id="PF01636"/>
    </source>
</evidence>
<comment type="caution">
    <text evidence="2">The sequence shown here is derived from an EMBL/GenBank/DDBJ whole genome shotgun (WGS) entry which is preliminary data.</text>
</comment>
<dbReference type="STRING" id="97359.A0A550CGY2"/>
<accession>A0A550CGY2</accession>
<gene>
    <name evidence="2" type="ORF">BD626DRAFT_536706</name>
</gene>
<dbReference type="AlphaFoldDB" id="A0A550CGY2"/>
<organism evidence="2 3">
    <name type="scientific">Schizophyllum amplum</name>
    <dbReference type="NCBI Taxonomy" id="97359"/>
    <lineage>
        <taxon>Eukaryota</taxon>
        <taxon>Fungi</taxon>
        <taxon>Dikarya</taxon>
        <taxon>Basidiomycota</taxon>
        <taxon>Agaricomycotina</taxon>
        <taxon>Agaricomycetes</taxon>
        <taxon>Agaricomycetidae</taxon>
        <taxon>Agaricales</taxon>
        <taxon>Schizophyllaceae</taxon>
        <taxon>Schizophyllum</taxon>
    </lineage>
</organism>
<evidence type="ECO:0000313" key="3">
    <source>
        <dbReference type="Proteomes" id="UP000320762"/>
    </source>
</evidence>
<sequence>MSSRTPSGAASALRSCSRAGFKNASFRPHAACWRATSFALLIPHARGSEPRSQAFSTSNAFEASKPVASSKTASPAAEKPVMTLADAGLSSPNADQETGDFRPPWFYRFTKLAMFAVIPGIAFYSMFFYNWGETEHVFSEPQRWKARLLGEPEPTFKPAVLTRTIPRTALSGEEDQASRAALLAAADEQIRAEIDAAHKAAMAAVEGTEVATKYDDEEFLSDELPPLKLDFDVFQRHILDSPVSGRITSWKRTSRGRAHEIFILHGEEGVPPEGYIARFSRYEEKPEKLRSEAATMQYVRAHTTIPVPDILVLSDDPENGVGAQYVVMGRAPGAPLDTLWPVLSEEHKRAVLDQIANALAQLARLRFDQIGSLHANGTVGPLIYARGQRDTDRVEAHAMGPFRDTLTWLEAYLGVIGALAEHLQPELAGARDANLMFTNPTVTGEAPRLTGVLDWEYAQTGPLYYVYEYPGFLLDGVTAEEQAKNVQWREVLCKAIWDQFPEGSEERKEAMACLPEGKSSRLNGFKELFITHCNVDIVDGP</sequence>
<protein>
    <recommendedName>
        <fullName evidence="1">Aminoglycoside phosphotransferase domain-containing protein</fullName>
    </recommendedName>
</protein>
<feature type="domain" description="Aminoglycoside phosphotransferase" evidence="1">
    <location>
        <begin position="262"/>
        <end position="465"/>
    </location>
</feature>
<dbReference type="Gene3D" id="3.30.200.20">
    <property type="entry name" value="Phosphorylase Kinase, domain 1"/>
    <property type="match status" value="1"/>
</dbReference>
<dbReference type="PANTHER" id="PTHR21310:SF15">
    <property type="entry name" value="AMINOGLYCOSIDE PHOSPHOTRANSFERASE DOMAIN-CONTAINING PROTEIN"/>
    <property type="match status" value="1"/>
</dbReference>
<dbReference type="SUPFAM" id="SSF56112">
    <property type="entry name" value="Protein kinase-like (PK-like)"/>
    <property type="match status" value="1"/>
</dbReference>
<dbReference type="InterPro" id="IPR051678">
    <property type="entry name" value="AGP_Transferase"/>
</dbReference>
<dbReference type="PANTHER" id="PTHR21310">
    <property type="entry name" value="AMINOGLYCOSIDE PHOSPHOTRANSFERASE-RELATED-RELATED"/>
    <property type="match status" value="1"/>
</dbReference>
<dbReference type="InterPro" id="IPR002575">
    <property type="entry name" value="Aminoglycoside_PTrfase"/>
</dbReference>
<dbReference type="Pfam" id="PF01636">
    <property type="entry name" value="APH"/>
    <property type="match status" value="1"/>
</dbReference>
<dbReference type="OrthoDB" id="10003767at2759"/>
<proteinExistence type="predicted"/>
<name>A0A550CGY2_9AGAR</name>
<dbReference type="Proteomes" id="UP000320762">
    <property type="component" value="Unassembled WGS sequence"/>
</dbReference>
<keyword evidence="3" id="KW-1185">Reference proteome</keyword>
<evidence type="ECO:0000313" key="2">
    <source>
        <dbReference type="EMBL" id="TRM64034.1"/>
    </source>
</evidence>
<dbReference type="Gene3D" id="3.90.1200.10">
    <property type="match status" value="1"/>
</dbReference>